<keyword evidence="4" id="KW-0560">Oxidoreductase</keyword>
<dbReference type="PANTHER" id="PTHR43647">
    <property type="entry name" value="DEHYDROGENASE"/>
    <property type="match status" value="1"/>
</dbReference>
<proteinExistence type="inferred from homology"/>
<keyword evidence="3" id="KW-0752">Steroid biosynthesis</keyword>
<reference evidence="8" key="1">
    <citation type="submission" date="2021-03" db="EMBL/GenBank/DDBJ databases">
        <title>Comparative genomics and phylogenomic investigation of the class Geoglossomycetes provide insights into ecological specialization and systematics.</title>
        <authorList>
            <person name="Melie T."/>
            <person name="Pirro S."/>
            <person name="Miller A.N."/>
            <person name="Quandt A."/>
        </authorList>
    </citation>
    <scope>NUCLEOTIDE SEQUENCE</scope>
    <source>
        <strain evidence="8">CAQ_001_2017</strain>
    </source>
</reference>
<evidence type="ECO:0000256" key="1">
    <source>
        <dbReference type="ARBA" id="ARBA00022516"/>
    </source>
</evidence>
<dbReference type="SUPFAM" id="SSF51735">
    <property type="entry name" value="NAD(P)-binding Rossmann-fold domains"/>
    <property type="match status" value="1"/>
</dbReference>
<evidence type="ECO:0000256" key="3">
    <source>
        <dbReference type="ARBA" id="ARBA00022955"/>
    </source>
</evidence>
<evidence type="ECO:0000256" key="5">
    <source>
        <dbReference type="ARBA" id="ARBA00023098"/>
    </source>
</evidence>
<feature type="region of interest" description="Disordered" evidence="7">
    <location>
        <begin position="157"/>
        <end position="183"/>
    </location>
</feature>
<dbReference type="InterPro" id="IPR051593">
    <property type="entry name" value="Ergosterol_Biosynth_ERG27"/>
</dbReference>
<organism evidence="8 9">
    <name type="scientific">Trichoglossum hirsutum</name>
    <dbReference type="NCBI Taxonomy" id="265104"/>
    <lineage>
        <taxon>Eukaryota</taxon>
        <taxon>Fungi</taxon>
        <taxon>Dikarya</taxon>
        <taxon>Ascomycota</taxon>
        <taxon>Pezizomycotina</taxon>
        <taxon>Geoglossomycetes</taxon>
        <taxon>Geoglossales</taxon>
        <taxon>Geoglossaceae</taxon>
        <taxon>Trichoglossum</taxon>
    </lineage>
</organism>
<evidence type="ECO:0008006" key="10">
    <source>
        <dbReference type="Google" id="ProtNLM"/>
    </source>
</evidence>
<evidence type="ECO:0000313" key="8">
    <source>
        <dbReference type="EMBL" id="KAH0555621.1"/>
    </source>
</evidence>
<dbReference type="GO" id="GO:0000253">
    <property type="term" value="F:3-beta-hydroxysteroid 3-dehydrogenase (NADP+) activity"/>
    <property type="evidence" value="ECO:0007669"/>
    <property type="project" value="TreeGrafter"/>
</dbReference>
<dbReference type="InterPro" id="IPR036291">
    <property type="entry name" value="NAD(P)-bd_dom_sf"/>
</dbReference>
<dbReference type="GO" id="GO:0005789">
    <property type="term" value="C:endoplasmic reticulum membrane"/>
    <property type="evidence" value="ECO:0007669"/>
    <property type="project" value="TreeGrafter"/>
</dbReference>
<keyword evidence="1" id="KW-0444">Lipid biosynthesis</keyword>
<keyword evidence="2" id="KW-0521">NADP</keyword>
<dbReference type="Proteomes" id="UP000750711">
    <property type="component" value="Unassembled WGS sequence"/>
</dbReference>
<evidence type="ECO:0000256" key="4">
    <source>
        <dbReference type="ARBA" id="ARBA00023002"/>
    </source>
</evidence>
<comment type="caution">
    <text evidence="8">The sequence shown here is derived from an EMBL/GenBank/DDBJ whole genome shotgun (WGS) entry which is preliminary data.</text>
</comment>
<dbReference type="Gene3D" id="3.40.50.720">
    <property type="entry name" value="NAD(P)-binding Rossmann-like Domain"/>
    <property type="match status" value="1"/>
</dbReference>
<dbReference type="EMBL" id="JAGHQM010001446">
    <property type="protein sequence ID" value="KAH0555621.1"/>
    <property type="molecule type" value="Genomic_DNA"/>
</dbReference>
<dbReference type="GO" id="GO:0005811">
    <property type="term" value="C:lipid droplet"/>
    <property type="evidence" value="ECO:0007669"/>
    <property type="project" value="TreeGrafter"/>
</dbReference>
<sequence length="451" mass="50508">MKASEPTLGSQFHVLITGANSGLGFATCCRLIDEFLDTRQEYDSITLVLTTRDSRKGDSTITRLQKHVDKLPRSKRPDGTARVSYQAEIVALDSLLSVQRLSKKLLTQLPKLDVIILNAAYGGWIGVDYWMSMRQSMSSFVESVTWPTFKLSDIGKTTKSQLPPKDSRVRRKQKTTHDSDGEYNEPPLGEVFCINVFGHYLLSHNLSPLLRNTHSFSGEKGRIIWISSVETETVIDAFSTDDIQGVVSPFAYEISKRLSDILALTSNLPATKPWVDSFLSGPEPVLIPDSDGEGQIGVSRPRIYVTHPGICSTEILPVLWILGVIKVIMFYIARWLGSPWHPVDTYKGACAPVWVALCPQAQLDEMEAKEGAGKWGSSTDRWGNERVRRTEVGGWGWGGIVGEEVQRAGRIRGAKALTQEAREDFEGLGRECWRQMEELRKEWEERLHGLD</sequence>
<dbReference type="AlphaFoldDB" id="A0A9P8IEH4"/>
<accession>A0A9P8IEH4</accession>
<evidence type="ECO:0000256" key="7">
    <source>
        <dbReference type="SAM" id="MobiDB-lite"/>
    </source>
</evidence>
<keyword evidence="5" id="KW-0443">Lipid metabolism</keyword>
<comment type="similarity">
    <text evidence="6">Belongs to the short-chain dehydrogenases/reductases (SDR) family. ERG27 subfamily.</text>
</comment>
<keyword evidence="9" id="KW-1185">Reference proteome</keyword>
<dbReference type="PANTHER" id="PTHR43647:SF1">
    <property type="entry name" value="3-KETO-STEROID REDUCTASE ERG27"/>
    <property type="match status" value="1"/>
</dbReference>
<evidence type="ECO:0000256" key="6">
    <source>
        <dbReference type="ARBA" id="ARBA00023593"/>
    </source>
</evidence>
<dbReference type="GO" id="GO:0005741">
    <property type="term" value="C:mitochondrial outer membrane"/>
    <property type="evidence" value="ECO:0007669"/>
    <property type="project" value="TreeGrafter"/>
</dbReference>
<gene>
    <name evidence="8" type="ORF">GP486_006432</name>
</gene>
<evidence type="ECO:0000313" key="9">
    <source>
        <dbReference type="Proteomes" id="UP000750711"/>
    </source>
</evidence>
<protein>
    <recommendedName>
        <fullName evidence="10">3-ketosteroid reductase</fullName>
    </recommendedName>
</protein>
<dbReference type="GO" id="GO:0006696">
    <property type="term" value="P:ergosterol biosynthetic process"/>
    <property type="evidence" value="ECO:0007669"/>
    <property type="project" value="TreeGrafter"/>
</dbReference>
<evidence type="ECO:0000256" key="2">
    <source>
        <dbReference type="ARBA" id="ARBA00022857"/>
    </source>
</evidence>
<name>A0A9P8IEH4_9PEZI</name>